<dbReference type="GeneID" id="68617616"/>
<evidence type="ECO:0000313" key="1">
    <source>
        <dbReference type="EMBL" id="GAA5064505.1"/>
    </source>
</evidence>
<keyword evidence="2" id="KW-1185">Reference proteome</keyword>
<evidence type="ECO:0000313" key="2">
    <source>
        <dbReference type="Proteomes" id="UP001501729"/>
    </source>
</evidence>
<dbReference type="EMBL" id="BAABKX010000030">
    <property type="protein sequence ID" value="GAA5064505.1"/>
    <property type="molecule type" value="Genomic_DNA"/>
</dbReference>
<dbReference type="Proteomes" id="UP001501729">
    <property type="component" value="Unassembled WGS sequence"/>
</dbReference>
<dbReference type="RefSeq" id="WP_227778906.1">
    <property type="nucleotide sequence ID" value="NZ_BAABKX010000030.1"/>
</dbReference>
<gene>
    <name evidence="1" type="ORF">GCM10025751_54180</name>
</gene>
<dbReference type="GO" id="GO:0016787">
    <property type="term" value="F:hydrolase activity"/>
    <property type="evidence" value="ECO:0007669"/>
    <property type="project" value="UniProtKB-ARBA"/>
</dbReference>
<sequence length="485" mass="54399">MTKTIVVGLDGAGFELLTPWIEEGELPTLQRIVDQGITGDLESVLPPVTSPNWKAYATGKNPGKLGIYWWYNIDTANQDVYLPAKRYHDHAEYWDQLAEQERVVVLGVPTTYPPKSVGKAYISGAPDADTTGFTAPSELEDELQDRFDYQVTTRRSLESERAAAYEEILDRIDTQFQVGKYLLDSRDLSYLQLTTFYINVLHHHFWDDERTLRAWKMIDDHLESFLDSDTNLILMSDHGHAEIQTVFYINRWLEQEGYLSFDTHVSSTLHQAGVTADRINKALEEVDPHIPFDPQSVAAEIVPDDLINRLPNDEGNVGRGKLDTANWEETTAIASAQGPLYLNVDVPRYESVRGELIDKLKRLQTPDGKPIAREVYRGEDVYNGPYADEWPDIVVDKAPSIHISDTVGGAEIFTRNHDTWCGVNTRSGLFAATGPLFTTGTIDDISILDLAPTLLHAHDCSVPSDMDGRIRSSIFAADTTTGRTK</sequence>
<dbReference type="PANTHER" id="PTHR10151:SF120">
    <property type="entry name" value="BIS(5'-ADENOSYL)-TRIPHOSPHATASE"/>
    <property type="match status" value="1"/>
</dbReference>
<dbReference type="AlphaFoldDB" id="A0AAV3URD3"/>
<dbReference type="Pfam" id="PF01663">
    <property type="entry name" value="Phosphodiest"/>
    <property type="match status" value="1"/>
</dbReference>
<accession>A0AAV3URD3</accession>
<comment type="caution">
    <text evidence="1">The sequence shown here is derived from an EMBL/GenBank/DDBJ whole genome shotgun (WGS) entry which is preliminary data.</text>
</comment>
<dbReference type="PANTHER" id="PTHR10151">
    <property type="entry name" value="ECTONUCLEOTIDE PYROPHOSPHATASE/PHOSPHODIESTERASE"/>
    <property type="match status" value="1"/>
</dbReference>
<protein>
    <submittedName>
        <fullName evidence="1">Alkaline phosphatase family protein</fullName>
    </submittedName>
</protein>
<reference evidence="1 2" key="1">
    <citation type="journal article" date="2019" name="Int. J. Syst. Evol. Microbiol.">
        <title>The Global Catalogue of Microorganisms (GCM) 10K type strain sequencing project: providing services to taxonomists for standard genome sequencing and annotation.</title>
        <authorList>
            <consortium name="The Broad Institute Genomics Platform"/>
            <consortium name="The Broad Institute Genome Sequencing Center for Infectious Disease"/>
            <person name="Wu L."/>
            <person name="Ma J."/>
        </authorList>
    </citation>
    <scope>NUCLEOTIDE SEQUENCE [LARGE SCALE GENOMIC DNA]</scope>
    <source>
        <strain evidence="1 2">JCM 17504</strain>
    </source>
</reference>
<name>A0AAV3URD3_9EURY</name>
<dbReference type="SUPFAM" id="SSF53649">
    <property type="entry name" value="Alkaline phosphatase-like"/>
    <property type="match status" value="1"/>
</dbReference>
<dbReference type="InterPro" id="IPR017850">
    <property type="entry name" value="Alkaline_phosphatase_core_sf"/>
</dbReference>
<proteinExistence type="predicted"/>
<organism evidence="1 2">
    <name type="scientific">Haladaptatus pallidirubidus</name>
    <dbReference type="NCBI Taxonomy" id="1008152"/>
    <lineage>
        <taxon>Archaea</taxon>
        <taxon>Methanobacteriati</taxon>
        <taxon>Methanobacteriota</taxon>
        <taxon>Stenosarchaea group</taxon>
        <taxon>Halobacteria</taxon>
        <taxon>Halobacteriales</taxon>
        <taxon>Haladaptataceae</taxon>
        <taxon>Haladaptatus</taxon>
    </lineage>
</organism>
<dbReference type="InterPro" id="IPR002591">
    <property type="entry name" value="Phosphodiest/P_Trfase"/>
</dbReference>
<dbReference type="Gene3D" id="3.40.720.10">
    <property type="entry name" value="Alkaline Phosphatase, subunit A"/>
    <property type="match status" value="1"/>
</dbReference>